<evidence type="ECO:0000313" key="2">
    <source>
        <dbReference type="EMBL" id="MFC5727337.1"/>
    </source>
</evidence>
<feature type="region of interest" description="Disordered" evidence="1">
    <location>
        <begin position="1"/>
        <end position="65"/>
    </location>
</feature>
<protein>
    <submittedName>
        <fullName evidence="2">Uncharacterized protein</fullName>
    </submittedName>
</protein>
<dbReference type="RefSeq" id="WP_136434287.1">
    <property type="nucleotide sequence ID" value="NZ_JBHSNS010000001.1"/>
</dbReference>
<feature type="compositionally biased region" description="Basic and acidic residues" evidence="1">
    <location>
        <begin position="37"/>
        <end position="48"/>
    </location>
</feature>
<reference evidence="3" key="1">
    <citation type="journal article" date="2019" name="Int. J. Syst. Evol. Microbiol.">
        <title>The Global Catalogue of Microorganisms (GCM) 10K type strain sequencing project: providing services to taxonomists for standard genome sequencing and annotation.</title>
        <authorList>
            <consortium name="The Broad Institute Genomics Platform"/>
            <consortium name="The Broad Institute Genome Sequencing Center for Infectious Disease"/>
            <person name="Wu L."/>
            <person name="Ma J."/>
        </authorList>
    </citation>
    <scope>NUCLEOTIDE SEQUENCE [LARGE SCALE GENOMIC DNA]</scope>
    <source>
        <strain evidence="3">YIM 94188</strain>
    </source>
</reference>
<dbReference type="EMBL" id="JBHSNS010000001">
    <property type="protein sequence ID" value="MFC5727337.1"/>
    <property type="molecule type" value="Genomic_DNA"/>
</dbReference>
<keyword evidence="3" id="KW-1185">Reference proteome</keyword>
<comment type="caution">
    <text evidence="2">The sequence shown here is derived from an EMBL/GenBank/DDBJ whole genome shotgun (WGS) entry which is preliminary data.</text>
</comment>
<proteinExistence type="predicted"/>
<organism evidence="2 3">
    <name type="scientific">Nocardioides vastitatis</name>
    <dbReference type="NCBI Taxonomy" id="2568655"/>
    <lineage>
        <taxon>Bacteria</taxon>
        <taxon>Bacillati</taxon>
        <taxon>Actinomycetota</taxon>
        <taxon>Actinomycetes</taxon>
        <taxon>Propionibacteriales</taxon>
        <taxon>Nocardioidaceae</taxon>
        <taxon>Nocardioides</taxon>
    </lineage>
</organism>
<gene>
    <name evidence="2" type="ORF">ACFPQB_00290</name>
</gene>
<accession>A0ABW0ZAP2</accession>
<evidence type="ECO:0000313" key="3">
    <source>
        <dbReference type="Proteomes" id="UP001596072"/>
    </source>
</evidence>
<dbReference type="Proteomes" id="UP001596072">
    <property type="component" value="Unassembled WGS sequence"/>
</dbReference>
<sequence length="109" mass="11277">MTPAVAVRCSGTPGAVDATTEHGSRTEVASSGNAPGLKEEAMIADPRRGPTSSRSPTTRRSHRATPLTAALFDATDEETSGLIEAYTLTCEKAGKVLGRCRSSSLAASR</sequence>
<evidence type="ECO:0000256" key="1">
    <source>
        <dbReference type="SAM" id="MobiDB-lite"/>
    </source>
</evidence>
<name>A0ABW0ZAP2_9ACTN</name>